<keyword evidence="1" id="KW-0175">Coiled coil</keyword>
<sequence>MEVEDYCSKVRAYRPVTPIKDSVKGPPSSLAELCELIHRRICVRQDIPTVSTEFQKAFGGIILAEIKMLWQDINQFVPDPFLSSAENNALQIRIITHIILVCEKLFLHYLHLMDVLRKRSVFSDEANFSRLGAELSIDCTKLLNVNAIRRNIILDIKATRKNVNFVENLQLPQSFNQPVKSTTHKNSQKLQRSLIPHLTFEQLMSLSRQAVRQPKESSIEKDLKEIKKKMPNLDFKRLYKLLPCQDAQEGHPTPCVAVRSPAPPLQTAKELDYLIDKKSDHPSQLKRSQSMPNLHGKLLTEILGVNLEEHRPQTPLLVSQYSCQEIKEHNEIQISADKDLQRLLQIYDLSVKDAENTEDETDLPPLVKSLPYRNDVRFKQLQKHLEKLKLEEKKEETKEQMKNMPSTKPEHPQAATVAVTLSNKSVARTADVQVSDRVLMDTIQLQKYPPLYNDLTGEIEQSTVQWMDRNLFYGQEITEVYKELIRNIPAKHLLFDQDPLIQPCAKGVNFSKCQASSTLQKSRKNWIINPDLRTESHSQWCRRKNDNDYQKPEDTSSRAYTSWLQWWKSNINTDDYLKYISTKDSDYLGVVFHFYNSDDSDDEEDEIQKKINAELKQKEMEYKKKINNLLTKKQEFVSGLWNINCVMLGGLGKDPTLKDGEDEFLESMESPKEAIAAGHVYPVTAARPDNKELQNRLEQIWKALHFSDKERLDMAIKYSSSRFKEDLEAATTAWEEAVRLIQQREVLLDKLEQFERDASDPNRFFGQGYRGTSTARMNESKKRASLSSKIKDVEALLSRALDDTKTQFKDIVTYKGRPYVEKMRWDKIEMLYWLQQERRTLGLEKVLSNSGGLISKLTPLHLPPVPFIKE</sequence>
<dbReference type="PANTHER" id="PTHR16078">
    <property type="entry name" value="COILED-COIL DOMAIN-CONTAINING PROTEIN 87"/>
    <property type="match status" value="1"/>
</dbReference>
<protein>
    <submittedName>
        <fullName evidence="2">CCD87 protein</fullName>
    </submittedName>
</protein>
<dbReference type="Gene3D" id="1.20.58.1520">
    <property type="match status" value="1"/>
</dbReference>
<dbReference type="PANTHER" id="PTHR16078:SF1">
    <property type="entry name" value="COILED-COIL DOMAIN-CONTAINING PROTEIN 87"/>
    <property type="match status" value="1"/>
</dbReference>
<proteinExistence type="predicted"/>
<feature type="coiled-coil region" evidence="1">
    <location>
        <begin position="608"/>
        <end position="635"/>
    </location>
</feature>
<comment type="caution">
    <text evidence="2">The sequence shown here is derived from an EMBL/GenBank/DDBJ whole genome shotgun (WGS) entry which is preliminary data.</text>
</comment>
<organism evidence="2 3">
    <name type="scientific">Polypterus senegalus</name>
    <name type="common">Senegal bichir</name>
    <dbReference type="NCBI Taxonomy" id="55291"/>
    <lineage>
        <taxon>Eukaryota</taxon>
        <taxon>Metazoa</taxon>
        <taxon>Chordata</taxon>
        <taxon>Craniata</taxon>
        <taxon>Vertebrata</taxon>
        <taxon>Euteleostomi</taxon>
        <taxon>Actinopterygii</taxon>
        <taxon>Polypteriformes</taxon>
        <taxon>Polypteridae</taxon>
        <taxon>Polypterus</taxon>
    </lineage>
</organism>
<dbReference type="EMBL" id="JAAWVN010009134">
    <property type="protein sequence ID" value="MBN3290735.1"/>
    <property type="molecule type" value="Genomic_DNA"/>
</dbReference>
<evidence type="ECO:0000313" key="3">
    <source>
        <dbReference type="Proteomes" id="UP001166052"/>
    </source>
</evidence>
<accession>A0ABS2YVD9</accession>
<dbReference type="Proteomes" id="UP001166052">
    <property type="component" value="Unassembled WGS sequence"/>
</dbReference>
<evidence type="ECO:0000256" key="1">
    <source>
        <dbReference type="SAM" id="Coils"/>
    </source>
</evidence>
<name>A0ABS2YVD9_POLSE</name>
<feature type="non-terminal residue" evidence="2">
    <location>
        <position position="1"/>
    </location>
</feature>
<feature type="non-terminal residue" evidence="2">
    <location>
        <position position="870"/>
    </location>
</feature>
<evidence type="ECO:0000313" key="2">
    <source>
        <dbReference type="EMBL" id="MBN3290735.1"/>
    </source>
</evidence>
<gene>
    <name evidence="2" type="primary">Ccdc87</name>
    <name evidence="2" type="ORF">GTO92_0000548</name>
</gene>
<dbReference type="InterPro" id="IPR037383">
    <property type="entry name" value="CCDC87"/>
</dbReference>
<keyword evidence="3" id="KW-1185">Reference proteome</keyword>
<reference evidence="2" key="1">
    <citation type="journal article" date="2021" name="Cell">
        <title>Tracing the genetic footprints of vertebrate landing in non-teleost ray-finned fishes.</title>
        <authorList>
            <person name="Bi X."/>
            <person name="Wang K."/>
            <person name="Yang L."/>
            <person name="Pan H."/>
            <person name="Jiang H."/>
            <person name="Wei Q."/>
            <person name="Fang M."/>
            <person name="Yu H."/>
            <person name="Zhu C."/>
            <person name="Cai Y."/>
            <person name="He Y."/>
            <person name="Gan X."/>
            <person name="Zeng H."/>
            <person name="Yu D."/>
            <person name="Zhu Y."/>
            <person name="Jiang H."/>
            <person name="Qiu Q."/>
            <person name="Yang H."/>
            <person name="Zhang Y.E."/>
            <person name="Wang W."/>
            <person name="Zhu M."/>
            <person name="He S."/>
            <person name="Zhang G."/>
        </authorList>
    </citation>
    <scope>NUCLEOTIDE SEQUENCE</scope>
    <source>
        <strain evidence="2">Bchr_001</strain>
    </source>
</reference>